<protein>
    <submittedName>
        <fullName evidence="2">Uncharacterized protein</fullName>
    </submittedName>
</protein>
<organism evidence="1 2">
    <name type="scientific">Panagrolaimus sp. ES5</name>
    <dbReference type="NCBI Taxonomy" id="591445"/>
    <lineage>
        <taxon>Eukaryota</taxon>
        <taxon>Metazoa</taxon>
        <taxon>Ecdysozoa</taxon>
        <taxon>Nematoda</taxon>
        <taxon>Chromadorea</taxon>
        <taxon>Rhabditida</taxon>
        <taxon>Tylenchina</taxon>
        <taxon>Panagrolaimomorpha</taxon>
        <taxon>Panagrolaimoidea</taxon>
        <taxon>Panagrolaimidae</taxon>
        <taxon>Panagrolaimus</taxon>
    </lineage>
</organism>
<evidence type="ECO:0000313" key="2">
    <source>
        <dbReference type="WBParaSite" id="ES5_v2.g11016.t1"/>
    </source>
</evidence>
<reference evidence="2" key="1">
    <citation type="submission" date="2022-11" db="UniProtKB">
        <authorList>
            <consortium name="WormBaseParasite"/>
        </authorList>
    </citation>
    <scope>IDENTIFICATION</scope>
</reference>
<accession>A0AC34F1T2</accession>
<dbReference type="WBParaSite" id="ES5_v2.g11016.t1">
    <property type="protein sequence ID" value="ES5_v2.g11016.t1"/>
    <property type="gene ID" value="ES5_v2.g11016"/>
</dbReference>
<sequence length="100" mass="11395">MLLSLARLYPVVKLPFGKQIWVEKSQIYLPKGGKKLDYGFKFFTGFFIVAGIVGYLYIQADQNPDSIYGRLYKEYITDSMKSVAGTDEDKIDPVKVKALF</sequence>
<dbReference type="Proteomes" id="UP000887579">
    <property type="component" value="Unplaced"/>
</dbReference>
<name>A0AC34F1T2_9BILA</name>
<proteinExistence type="predicted"/>
<evidence type="ECO:0000313" key="1">
    <source>
        <dbReference type="Proteomes" id="UP000887579"/>
    </source>
</evidence>